<comment type="caution">
    <text evidence="1">The sequence shown here is derived from an EMBL/GenBank/DDBJ whole genome shotgun (WGS) entry which is preliminary data.</text>
</comment>
<reference evidence="1" key="2">
    <citation type="submission" date="2021-01" db="EMBL/GenBank/DDBJ databases">
        <authorList>
            <person name="Schikora-Tamarit M.A."/>
        </authorList>
    </citation>
    <scope>NUCLEOTIDE SEQUENCE</scope>
    <source>
        <strain evidence="1">NCAIM Y.01608</strain>
    </source>
</reference>
<reference evidence="1" key="1">
    <citation type="journal article" date="2021" name="Open Biol.">
        <title>Shared evolutionary footprints suggest mitochondrial oxidative damage underlies multiple complex I losses in fungi.</title>
        <authorList>
            <person name="Schikora-Tamarit M.A."/>
            <person name="Marcet-Houben M."/>
            <person name="Nosek J."/>
            <person name="Gabaldon T."/>
        </authorList>
    </citation>
    <scope>NUCLEOTIDE SEQUENCE</scope>
    <source>
        <strain evidence="1">NCAIM Y.01608</strain>
    </source>
</reference>
<organism evidence="1 2">
    <name type="scientific">Ogataea polymorpha</name>
    <dbReference type="NCBI Taxonomy" id="460523"/>
    <lineage>
        <taxon>Eukaryota</taxon>
        <taxon>Fungi</taxon>
        <taxon>Dikarya</taxon>
        <taxon>Ascomycota</taxon>
        <taxon>Saccharomycotina</taxon>
        <taxon>Pichiomycetes</taxon>
        <taxon>Pichiales</taxon>
        <taxon>Pichiaceae</taxon>
        <taxon>Ogataea</taxon>
    </lineage>
</organism>
<dbReference type="EMBL" id="JAEUBD010001468">
    <property type="protein sequence ID" value="KAH3661114.1"/>
    <property type="molecule type" value="Genomic_DNA"/>
</dbReference>
<accession>A0A9P8T0F2</accession>
<gene>
    <name evidence="1" type="ORF">OGATHE_005447</name>
</gene>
<proteinExistence type="predicted"/>
<evidence type="ECO:0000313" key="1">
    <source>
        <dbReference type="EMBL" id="KAH3661114.1"/>
    </source>
</evidence>
<evidence type="ECO:0000313" key="2">
    <source>
        <dbReference type="Proteomes" id="UP000788993"/>
    </source>
</evidence>
<name>A0A9P8T0F2_9ASCO</name>
<keyword evidence="2" id="KW-1185">Reference proteome</keyword>
<dbReference type="AlphaFoldDB" id="A0A9P8T0F2"/>
<dbReference type="Proteomes" id="UP000788993">
    <property type="component" value="Unassembled WGS sequence"/>
</dbReference>
<sequence length="83" mass="9279">MGQNHCLYWAVSFAENGSEKRHHSRDAVGHKENISHGLSAGAESLDNVISHPGIDNDGFTENINEKKHDDLHDCSKARRMNKL</sequence>
<protein>
    <submittedName>
        <fullName evidence="1">Uncharacterized protein</fullName>
    </submittedName>
</protein>